<dbReference type="EMBL" id="GGFJ01013033">
    <property type="protein sequence ID" value="MBW62174.1"/>
    <property type="molecule type" value="Transcribed_RNA"/>
</dbReference>
<feature type="region of interest" description="Disordered" evidence="1">
    <location>
        <begin position="43"/>
        <end position="67"/>
    </location>
</feature>
<dbReference type="AlphaFoldDB" id="A0A2M4CA33"/>
<accession>A0A2M4CA33</accession>
<keyword evidence="2" id="KW-0732">Signal</keyword>
<evidence type="ECO:0000313" key="3">
    <source>
        <dbReference type="EMBL" id="MBW62174.1"/>
    </source>
</evidence>
<feature type="signal peptide" evidence="2">
    <location>
        <begin position="1"/>
        <end position="20"/>
    </location>
</feature>
<sequence>MFISSLSSLLAAVLPPPTTSLLMSSHRPRFWIDRASADGAPALPVPSLAGSSDMEAGEMSSDSATMSPSAFEGLSATAADTAAVSGSCC</sequence>
<organism evidence="3">
    <name type="scientific">Anopheles marajoara</name>
    <dbReference type="NCBI Taxonomy" id="58244"/>
    <lineage>
        <taxon>Eukaryota</taxon>
        <taxon>Metazoa</taxon>
        <taxon>Ecdysozoa</taxon>
        <taxon>Arthropoda</taxon>
        <taxon>Hexapoda</taxon>
        <taxon>Insecta</taxon>
        <taxon>Pterygota</taxon>
        <taxon>Neoptera</taxon>
        <taxon>Endopterygota</taxon>
        <taxon>Diptera</taxon>
        <taxon>Nematocera</taxon>
        <taxon>Culicoidea</taxon>
        <taxon>Culicidae</taxon>
        <taxon>Anophelinae</taxon>
        <taxon>Anopheles</taxon>
    </lineage>
</organism>
<proteinExistence type="predicted"/>
<protein>
    <submittedName>
        <fullName evidence="3">Putative secreted protein</fullName>
    </submittedName>
</protein>
<feature type="chain" id="PRO_5014831124" evidence="2">
    <location>
        <begin position="21"/>
        <end position="89"/>
    </location>
</feature>
<evidence type="ECO:0000256" key="2">
    <source>
        <dbReference type="SAM" id="SignalP"/>
    </source>
</evidence>
<evidence type="ECO:0000256" key="1">
    <source>
        <dbReference type="SAM" id="MobiDB-lite"/>
    </source>
</evidence>
<name>A0A2M4CA33_9DIPT</name>
<reference evidence="3" key="1">
    <citation type="submission" date="2018-01" db="EMBL/GenBank/DDBJ databases">
        <title>An insight into the sialome of Amazonian anophelines.</title>
        <authorList>
            <person name="Ribeiro J.M."/>
            <person name="Scarpassa V."/>
            <person name="Calvo E."/>
        </authorList>
    </citation>
    <scope>NUCLEOTIDE SEQUENCE</scope>
    <source>
        <tissue evidence="3">Salivary glands</tissue>
    </source>
</reference>